<proteinExistence type="predicted"/>
<evidence type="ECO:0000313" key="2">
    <source>
        <dbReference type="EMBL" id="DAD87431.1"/>
    </source>
</evidence>
<evidence type="ECO:0000256" key="1">
    <source>
        <dbReference type="SAM" id="Phobius"/>
    </source>
</evidence>
<organism evidence="2">
    <name type="scientific">Siphoviridae sp. cthrK8</name>
    <dbReference type="NCBI Taxonomy" id="2826429"/>
    <lineage>
        <taxon>Viruses</taxon>
        <taxon>Duplodnaviria</taxon>
        <taxon>Heunggongvirae</taxon>
        <taxon>Uroviricota</taxon>
        <taxon>Caudoviricetes</taxon>
    </lineage>
</organism>
<accession>A0A8S5MZ83</accession>
<keyword evidence="1" id="KW-0812">Transmembrane</keyword>
<feature type="transmembrane region" description="Helical" evidence="1">
    <location>
        <begin position="14"/>
        <end position="32"/>
    </location>
</feature>
<protein>
    <submittedName>
        <fullName evidence="2">Uncharacterized protein</fullName>
    </submittedName>
</protein>
<dbReference type="EMBL" id="BK015021">
    <property type="protein sequence ID" value="DAD87431.1"/>
    <property type="molecule type" value="Genomic_DNA"/>
</dbReference>
<keyword evidence="1" id="KW-0472">Membrane</keyword>
<keyword evidence="1" id="KW-1133">Transmembrane helix</keyword>
<sequence length="33" mass="4008">MFVMIFPPVDFLKIPIYYLLILLLDYCQLVFII</sequence>
<reference evidence="2" key="1">
    <citation type="journal article" date="2021" name="Proc. Natl. Acad. Sci. U.S.A.">
        <title>A Catalog of Tens of Thousands of Viruses from Human Metagenomes Reveals Hidden Associations with Chronic Diseases.</title>
        <authorList>
            <person name="Tisza M.J."/>
            <person name="Buck C.B."/>
        </authorList>
    </citation>
    <scope>NUCLEOTIDE SEQUENCE</scope>
    <source>
        <strain evidence="2">CthrK8</strain>
    </source>
</reference>
<name>A0A8S5MZ83_9CAUD</name>